<accession>A0A1I8AZY5</accession>
<dbReference type="Proteomes" id="UP000095281">
    <property type="component" value="Unplaced"/>
</dbReference>
<dbReference type="AlphaFoldDB" id="A0A1I8AZY5"/>
<keyword evidence="1" id="KW-1185">Reference proteome</keyword>
<name>A0A1I8AZY5_MELHA</name>
<organism evidence="1 2">
    <name type="scientific">Meloidogyne hapla</name>
    <name type="common">Root-knot nematode worm</name>
    <dbReference type="NCBI Taxonomy" id="6305"/>
    <lineage>
        <taxon>Eukaryota</taxon>
        <taxon>Metazoa</taxon>
        <taxon>Ecdysozoa</taxon>
        <taxon>Nematoda</taxon>
        <taxon>Chromadorea</taxon>
        <taxon>Rhabditida</taxon>
        <taxon>Tylenchina</taxon>
        <taxon>Tylenchomorpha</taxon>
        <taxon>Tylenchoidea</taxon>
        <taxon>Meloidogynidae</taxon>
        <taxon>Meloidogyninae</taxon>
        <taxon>Meloidogyne</taxon>
    </lineage>
</organism>
<proteinExistence type="predicted"/>
<evidence type="ECO:0000313" key="1">
    <source>
        <dbReference type="Proteomes" id="UP000095281"/>
    </source>
</evidence>
<sequence length="167" mass="20039">MFNNLQVESKLDIFKYLNINQLTSVRQTNYYFNALIGRYEEELAWQKFYRIEITSFIHNNGRYKFIKPESGVFNLTVTSQIVGKYIETTKDYSNMINYIKFNCSWLKFNLSERAEFIKKEQVNFGLIQGLFSYYQLTNQHNPKVKFSIDYVERNELISHFKIERISG</sequence>
<dbReference type="WBParaSite" id="MhA1_Contig1101.frz3.gene13">
    <property type="protein sequence ID" value="MhA1_Contig1101.frz3.gene13"/>
    <property type="gene ID" value="MhA1_Contig1101.frz3.gene13"/>
</dbReference>
<protein>
    <submittedName>
        <fullName evidence="2">F-box domain-containing protein</fullName>
    </submittedName>
</protein>
<evidence type="ECO:0000313" key="2">
    <source>
        <dbReference type="WBParaSite" id="MhA1_Contig1101.frz3.gene13"/>
    </source>
</evidence>
<reference evidence="2" key="1">
    <citation type="submission" date="2016-11" db="UniProtKB">
        <authorList>
            <consortium name="WormBaseParasite"/>
        </authorList>
    </citation>
    <scope>IDENTIFICATION</scope>
</reference>